<dbReference type="GO" id="GO:0005737">
    <property type="term" value="C:cytoplasm"/>
    <property type="evidence" value="ECO:0007669"/>
    <property type="project" value="UniProtKB-SubCell"/>
</dbReference>
<evidence type="ECO:0000256" key="8">
    <source>
        <dbReference type="ARBA" id="ARBA00059452"/>
    </source>
</evidence>
<dbReference type="OrthoDB" id="9804933at2"/>
<dbReference type="InterPro" id="IPR010994">
    <property type="entry name" value="RuvA_2-like"/>
</dbReference>
<dbReference type="SUPFAM" id="SSF46600">
    <property type="entry name" value="C-terminal UvrC-binding domain of UvrB"/>
    <property type="match status" value="1"/>
</dbReference>
<dbReference type="SMART" id="SM00278">
    <property type="entry name" value="HhH1"/>
    <property type="match status" value="2"/>
</dbReference>
<sequence>MTDTQFDAKAFLKAVTSQPGVYRMYDAPGGTVIYVGKAKNLKKRLSSYFRTQLPDAKTQALVANIGFIEVTVTHTETEALILEHDYIKLYMPRYNVLLRDDKSYPYIFLSQHRHPKLGFHRGPRRAKGRYFGPFPNGGAVRDSLHLMQKLFPIRQCEDGYYKARSRPCLQYQLKRCSAPCVGKISDEDYAEQVKMATLFLQGKNRQVIDQLVGWMEQASNDLNFEKAALYRDQIQAMRTVQEQQGVHGSLGQMDVVGVATDKGMACCHMLFIREGKILGSRSYFPNLPADTSDDELLTSFLLQFYLGGGDERQVPPEIILPLMPEDQLPLQEALTQRGNHKVTLKHTVRADRAQFQRLAQTNAVTALSSKVAHKTTVADRYRLLNETLELSQPISRMECFDISHTMGERTVASCVVFDAEGPSKRDYRRYNIDGITPGDDYAAMAQALRRRFDKVVEEVNIPTILFIDGGRGQLSQAETIVEETLGAKGLRLPLLIGVAKGEGRKPGLETLFVGFTREVIDLAADSPALHLIQHIRDEAHRFAISGHRAARGKARSQSTLEQIPGVGAKRRQSLLKYMGGLQEIKGASVEELSKVPGISAELAQKIHDALRG</sequence>
<keyword evidence="2 13" id="KW-0963">Cytoplasm</keyword>
<dbReference type="Gene3D" id="3.30.420.340">
    <property type="entry name" value="UvrC, RNAse H endonuclease domain"/>
    <property type="match status" value="1"/>
</dbReference>
<dbReference type="RefSeq" id="WP_090364933.1">
    <property type="nucleotide sequence ID" value="NZ_FNEM01000006.1"/>
</dbReference>
<keyword evidence="7 13" id="KW-0742">SOS response</keyword>
<feature type="domain" description="UVR" evidence="14">
    <location>
        <begin position="205"/>
        <end position="240"/>
    </location>
</feature>
<evidence type="ECO:0000259" key="14">
    <source>
        <dbReference type="PROSITE" id="PS50151"/>
    </source>
</evidence>
<dbReference type="GO" id="GO:0009381">
    <property type="term" value="F:excinuclease ABC activity"/>
    <property type="evidence" value="ECO:0007669"/>
    <property type="project" value="UniProtKB-UniRule"/>
</dbReference>
<dbReference type="AlphaFoldDB" id="A0A1G8S072"/>
<dbReference type="FunFam" id="3.30.420.340:FF:000001">
    <property type="entry name" value="UvrABC system protein C"/>
    <property type="match status" value="1"/>
</dbReference>
<dbReference type="GO" id="GO:0003677">
    <property type="term" value="F:DNA binding"/>
    <property type="evidence" value="ECO:0007669"/>
    <property type="project" value="UniProtKB-UniRule"/>
</dbReference>
<dbReference type="InterPro" id="IPR001943">
    <property type="entry name" value="UVR_dom"/>
</dbReference>
<proteinExistence type="inferred from homology"/>
<dbReference type="InterPro" id="IPR050066">
    <property type="entry name" value="UvrABC_protein_C"/>
</dbReference>
<dbReference type="HAMAP" id="MF_00203">
    <property type="entry name" value="UvrC"/>
    <property type="match status" value="1"/>
</dbReference>
<dbReference type="InterPro" id="IPR001162">
    <property type="entry name" value="UvrC_RNase_H_dom"/>
</dbReference>
<keyword evidence="4 13" id="KW-0228">DNA excision</keyword>
<dbReference type="InterPro" id="IPR036876">
    <property type="entry name" value="UVR_dom_sf"/>
</dbReference>
<dbReference type="PROSITE" id="PS50151">
    <property type="entry name" value="UVR"/>
    <property type="match status" value="1"/>
</dbReference>
<dbReference type="Proteomes" id="UP000199527">
    <property type="component" value="Unassembled WGS sequence"/>
</dbReference>
<dbReference type="NCBIfam" id="TIGR00194">
    <property type="entry name" value="uvrC"/>
    <property type="match status" value="1"/>
</dbReference>
<evidence type="ECO:0000256" key="6">
    <source>
        <dbReference type="ARBA" id="ARBA00023204"/>
    </source>
</evidence>
<dbReference type="Gene3D" id="1.10.150.20">
    <property type="entry name" value="5' to 3' exonuclease, C-terminal subdomain"/>
    <property type="match status" value="1"/>
</dbReference>
<evidence type="ECO:0000256" key="13">
    <source>
        <dbReference type="HAMAP-Rule" id="MF_00203"/>
    </source>
</evidence>
<dbReference type="NCBIfam" id="NF001824">
    <property type="entry name" value="PRK00558.1-5"/>
    <property type="match status" value="1"/>
</dbReference>
<comment type="similarity">
    <text evidence="9 13">Belongs to the UvrC family.</text>
</comment>
<evidence type="ECO:0000313" key="17">
    <source>
        <dbReference type="EMBL" id="SDJ22599.1"/>
    </source>
</evidence>
<dbReference type="InterPro" id="IPR003583">
    <property type="entry name" value="Hlx-hairpin-Hlx_DNA-bd_motif"/>
</dbReference>
<protein>
    <recommendedName>
        <fullName evidence="11 13">UvrABC system protein C</fullName>
        <shortName evidence="13">Protein UvrC</shortName>
    </recommendedName>
    <alternativeName>
        <fullName evidence="12 13">Excinuclease ABC subunit C</fullName>
    </alternativeName>
</protein>
<keyword evidence="18" id="KW-1185">Reference proteome</keyword>
<evidence type="ECO:0000256" key="5">
    <source>
        <dbReference type="ARBA" id="ARBA00022881"/>
    </source>
</evidence>
<evidence type="ECO:0000313" key="18">
    <source>
        <dbReference type="Proteomes" id="UP000199527"/>
    </source>
</evidence>
<dbReference type="EMBL" id="FNEM01000006">
    <property type="protein sequence ID" value="SDJ22599.1"/>
    <property type="molecule type" value="Genomic_DNA"/>
</dbReference>
<evidence type="ECO:0000256" key="9">
    <source>
        <dbReference type="ARBA" id="ARBA00061531"/>
    </source>
</evidence>
<comment type="subunit">
    <text evidence="10 13">Interacts with UvrB in an incision complex.</text>
</comment>
<evidence type="ECO:0000256" key="11">
    <source>
        <dbReference type="ARBA" id="ARBA00067419"/>
    </source>
</evidence>
<dbReference type="Pfam" id="PF02151">
    <property type="entry name" value="UVR"/>
    <property type="match status" value="1"/>
</dbReference>
<dbReference type="PROSITE" id="PS50165">
    <property type="entry name" value="UVRC"/>
    <property type="match status" value="1"/>
</dbReference>
<dbReference type="Pfam" id="PF08459">
    <property type="entry name" value="UvrC_RNaseH_dom"/>
    <property type="match status" value="1"/>
</dbReference>
<dbReference type="Pfam" id="PF22920">
    <property type="entry name" value="UvrC_RNaseH"/>
    <property type="match status" value="1"/>
</dbReference>
<dbReference type="PROSITE" id="PS50164">
    <property type="entry name" value="GIY_YIG"/>
    <property type="match status" value="1"/>
</dbReference>
<dbReference type="InterPro" id="IPR035901">
    <property type="entry name" value="GIY-YIG_endonuc_sf"/>
</dbReference>
<gene>
    <name evidence="13" type="primary">uvrC</name>
    <name evidence="17" type="ORF">SAMN04488540_10634</name>
</gene>
<dbReference type="Gene3D" id="3.40.1440.10">
    <property type="entry name" value="GIY-YIG endonuclease"/>
    <property type="match status" value="1"/>
</dbReference>
<dbReference type="FunFam" id="1.10.150.20:FF:000005">
    <property type="entry name" value="UvrABC system protein C"/>
    <property type="match status" value="1"/>
</dbReference>
<dbReference type="InterPro" id="IPR000305">
    <property type="entry name" value="GIY-YIG_endonuc"/>
</dbReference>
<dbReference type="PANTHER" id="PTHR30562">
    <property type="entry name" value="UVRC/OXIDOREDUCTASE"/>
    <property type="match status" value="1"/>
</dbReference>
<keyword evidence="3 13" id="KW-0227">DNA damage</keyword>
<organism evidence="17 18">
    <name type="scientific">Ferrimonas sediminum</name>
    <dbReference type="NCBI Taxonomy" id="718193"/>
    <lineage>
        <taxon>Bacteria</taxon>
        <taxon>Pseudomonadati</taxon>
        <taxon>Pseudomonadota</taxon>
        <taxon>Gammaproteobacteria</taxon>
        <taxon>Alteromonadales</taxon>
        <taxon>Ferrimonadaceae</taxon>
        <taxon>Ferrimonas</taxon>
    </lineage>
</organism>
<dbReference type="InterPro" id="IPR047296">
    <property type="entry name" value="GIY-YIG_UvrC_Cho"/>
</dbReference>
<dbReference type="Pfam" id="PF01541">
    <property type="entry name" value="GIY-YIG"/>
    <property type="match status" value="1"/>
</dbReference>
<evidence type="ECO:0000256" key="7">
    <source>
        <dbReference type="ARBA" id="ARBA00023236"/>
    </source>
</evidence>
<evidence type="ECO:0000256" key="3">
    <source>
        <dbReference type="ARBA" id="ARBA00022763"/>
    </source>
</evidence>
<dbReference type="SMART" id="SM00465">
    <property type="entry name" value="GIYc"/>
    <property type="match status" value="1"/>
</dbReference>
<dbReference type="InterPro" id="IPR004791">
    <property type="entry name" value="UvrC"/>
</dbReference>
<dbReference type="CDD" id="cd10434">
    <property type="entry name" value="GIY-YIG_UvrC_Cho"/>
    <property type="match status" value="1"/>
</dbReference>
<dbReference type="PANTHER" id="PTHR30562:SF1">
    <property type="entry name" value="UVRABC SYSTEM PROTEIN C"/>
    <property type="match status" value="1"/>
</dbReference>
<dbReference type="SUPFAM" id="SSF47781">
    <property type="entry name" value="RuvA domain 2-like"/>
    <property type="match status" value="1"/>
</dbReference>
<keyword evidence="5 13" id="KW-0267">Excision nuclease</keyword>
<dbReference type="FunFam" id="3.40.1440.10:FF:000001">
    <property type="entry name" value="UvrABC system protein C"/>
    <property type="match status" value="1"/>
</dbReference>
<dbReference type="Gene3D" id="4.10.860.10">
    <property type="entry name" value="UVR domain"/>
    <property type="match status" value="1"/>
</dbReference>
<dbReference type="GO" id="GO:0009432">
    <property type="term" value="P:SOS response"/>
    <property type="evidence" value="ECO:0007669"/>
    <property type="project" value="UniProtKB-UniRule"/>
</dbReference>
<dbReference type="GO" id="GO:0009380">
    <property type="term" value="C:excinuclease repair complex"/>
    <property type="evidence" value="ECO:0007669"/>
    <property type="project" value="InterPro"/>
</dbReference>
<evidence type="ECO:0000256" key="10">
    <source>
        <dbReference type="ARBA" id="ARBA00062841"/>
    </source>
</evidence>
<evidence type="ECO:0000256" key="4">
    <source>
        <dbReference type="ARBA" id="ARBA00022769"/>
    </source>
</evidence>
<evidence type="ECO:0000256" key="12">
    <source>
        <dbReference type="ARBA" id="ARBA00077138"/>
    </source>
</evidence>
<comment type="function">
    <text evidence="8 13">The UvrABC repair system catalyzes the recognition and processing of DNA lesions. UvrC both incises the 5' and 3' sides of the lesion. The N-terminal half is responsible for the 3' incision and the C-terminal half is responsible for the 5' incision.</text>
</comment>
<evidence type="ECO:0000259" key="16">
    <source>
        <dbReference type="PROSITE" id="PS50165"/>
    </source>
</evidence>
<dbReference type="SUPFAM" id="SSF82771">
    <property type="entry name" value="GIY-YIG endonuclease"/>
    <property type="match status" value="1"/>
</dbReference>
<name>A0A1G8S072_9GAMM</name>
<evidence type="ECO:0000259" key="15">
    <source>
        <dbReference type="PROSITE" id="PS50164"/>
    </source>
</evidence>
<feature type="domain" description="GIY-YIG" evidence="15">
    <location>
        <begin position="17"/>
        <end position="96"/>
    </location>
</feature>
<evidence type="ECO:0000256" key="2">
    <source>
        <dbReference type="ARBA" id="ARBA00022490"/>
    </source>
</evidence>
<reference evidence="18" key="1">
    <citation type="submission" date="2016-10" db="EMBL/GenBank/DDBJ databases">
        <authorList>
            <person name="Varghese N."/>
            <person name="Submissions S."/>
        </authorList>
    </citation>
    <scope>NUCLEOTIDE SEQUENCE [LARGE SCALE GENOMIC DNA]</scope>
    <source>
        <strain evidence="18">DSM 23317</strain>
    </source>
</reference>
<comment type="subcellular location">
    <subcellularLocation>
        <location evidence="1 13">Cytoplasm</location>
    </subcellularLocation>
</comment>
<accession>A0A1G8S072</accession>
<evidence type="ECO:0000256" key="1">
    <source>
        <dbReference type="ARBA" id="ARBA00004496"/>
    </source>
</evidence>
<feature type="domain" description="UvrC family homology region profile" evidence="16">
    <location>
        <begin position="255"/>
        <end position="481"/>
    </location>
</feature>
<dbReference type="InterPro" id="IPR038476">
    <property type="entry name" value="UvrC_RNase_H_dom_sf"/>
</dbReference>
<keyword evidence="6 13" id="KW-0234">DNA repair</keyword>
<dbReference type="Pfam" id="PF14520">
    <property type="entry name" value="HHH_5"/>
    <property type="match status" value="1"/>
</dbReference>
<dbReference type="GO" id="GO:0006289">
    <property type="term" value="P:nucleotide-excision repair"/>
    <property type="evidence" value="ECO:0007669"/>
    <property type="project" value="UniProtKB-UniRule"/>
</dbReference>